<evidence type="ECO:0000256" key="8">
    <source>
        <dbReference type="SAM" id="Phobius"/>
    </source>
</evidence>
<dbReference type="PANTHER" id="PTHR13325">
    <property type="entry name" value="PROTEASE M50 MEMBRANE-BOUND TRANSCRIPTION FACTOR SITE 2 PROTEASE"/>
    <property type="match status" value="1"/>
</dbReference>
<organism evidence="10 11">
    <name type="scientific">Sedimentitalea xiamensis</name>
    <dbReference type="NCBI Taxonomy" id="3050037"/>
    <lineage>
        <taxon>Bacteria</taxon>
        <taxon>Pseudomonadati</taxon>
        <taxon>Pseudomonadota</taxon>
        <taxon>Alphaproteobacteria</taxon>
        <taxon>Rhodobacterales</taxon>
        <taxon>Paracoccaceae</taxon>
        <taxon>Sedimentitalea</taxon>
    </lineage>
</organism>
<reference evidence="10 11" key="1">
    <citation type="submission" date="2023-05" db="EMBL/GenBank/DDBJ databases">
        <title>Sedimentitalea sp. nov. JM2-8.</title>
        <authorList>
            <person name="Huang J."/>
        </authorList>
    </citation>
    <scope>NUCLEOTIDE SEQUENCE [LARGE SCALE GENOMIC DNA]</scope>
    <source>
        <strain evidence="10 11">JM2-8</strain>
    </source>
</reference>
<proteinExistence type="inferred from homology"/>
<evidence type="ECO:0000259" key="9">
    <source>
        <dbReference type="Pfam" id="PF02163"/>
    </source>
</evidence>
<evidence type="ECO:0000256" key="1">
    <source>
        <dbReference type="ARBA" id="ARBA00001947"/>
    </source>
</evidence>
<evidence type="ECO:0000256" key="3">
    <source>
        <dbReference type="ARBA" id="ARBA00007931"/>
    </source>
</evidence>
<feature type="transmembrane region" description="Helical" evidence="8">
    <location>
        <begin position="211"/>
        <end position="230"/>
    </location>
</feature>
<comment type="subcellular location">
    <subcellularLocation>
        <location evidence="2">Endomembrane system</location>
        <topology evidence="2">Multi-pass membrane protein</topology>
    </subcellularLocation>
</comment>
<dbReference type="InterPro" id="IPR008915">
    <property type="entry name" value="Peptidase_M50"/>
</dbReference>
<comment type="similarity">
    <text evidence="3">Belongs to the peptidase M50B family.</text>
</comment>
<dbReference type="InterPro" id="IPR041881">
    <property type="entry name" value="PqqD_sf"/>
</dbReference>
<keyword evidence="11" id="KW-1185">Reference proteome</keyword>
<comment type="cofactor">
    <cofactor evidence="1">
        <name>Zn(2+)</name>
        <dbReference type="ChEBI" id="CHEBI:29105"/>
    </cofactor>
</comment>
<protein>
    <submittedName>
        <fullName evidence="10">Peptidase M50</fullName>
    </submittedName>
</protein>
<feature type="transmembrane region" description="Helical" evidence="8">
    <location>
        <begin position="276"/>
        <end position="297"/>
    </location>
</feature>
<gene>
    <name evidence="10" type="ORF">QO034_21170</name>
</gene>
<evidence type="ECO:0000313" key="10">
    <source>
        <dbReference type="EMBL" id="MDK3075582.1"/>
    </source>
</evidence>
<dbReference type="EMBL" id="JASNJE010000042">
    <property type="protein sequence ID" value="MDK3075582.1"/>
    <property type="molecule type" value="Genomic_DNA"/>
</dbReference>
<evidence type="ECO:0000256" key="2">
    <source>
        <dbReference type="ARBA" id="ARBA00004127"/>
    </source>
</evidence>
<evidence type="ECO:0000256" key="5">
    <source>
        <dbReference type="ARBA" id="ARBA00022989"/>
    </source>
</evidence>
<dbReference type="CDD" id="cd05709">
    <property type="entry name" value="S2P-M50"/>
    <property type="match status" value="1"/>
</dbReference>
<dbReference type="Proteomes" id="UP001227126">
    <property type="component" value="Unassembled WGS sequence"/>
</dbReference>
<evidence type="ECO:0000313" key="11">
    <source>
        <dbReference type="Proteomes" id="UP001227126"/>
    </source>
</evidence>
<feature type="domain" description="Peptidase M50" evidence="9">
    <location>
        <begin position="224"/>
        <end position="297"/>
    </location>
</feature>
<dbReference type="InterPro" id="IPR001193">
    <property type="entry name" value="MBTPS2"/>
</dbReference>
<evidence type="ECO:0000256" key="7">
    <source>
        <dbReference type="SAM" id="MobiDB-lite"/>
    </source>
</evidence>
<sequence>MAERGADVGGDAGKAEGSGHAQEALLSPHWRHVAAMRPRLRPQAAIHRHVLRGKVWYILQDNVNGRYHRITPELYRIVAGMDGRRTVQEIWIDAVAHDGEASPTQDEVIALLGRLHSADLMRGQLSPDLDEIARRSRNLVRRNLLSRVRSPLAIRVPLFDPDRFLEATAFLVRPFFTPIAAIIWFAFVCWGISLGAVHWTELSSDVADRVLSADNLLLLWVLFPLVKIVHELGHGYAAKCWGGEIHEIGIMFLVFVPVPYVEASSATAFPSRWQRVAVSAGGILAELPLAVVALWLWTEMEPGLARSAMYNVVLIAGVSTVLFNGNPLLRFDGYYILMDLLEMPNLGPRSNRYVGYLVQRYGFKMERVQSPADSPAERKILFGYAIASYFYRLFVMTAIILFVATKFFTIGVLLAIWAAFQMFVLPISKLVWFVVAAPALKGRRTRAIGLSGALVAVLACFLLFVPAPLATMAQGVVVAPEDSAVRAGANGFVLSVEAVPGQTVEPGQVLMSLEAPLIEAEIAVLKVQAEELRALLRATFDDPVNTRSFRAQLAHVEARLARAEERSGSLTVRAERGGVFLAHDTGALVGRYIGRGQSPGYVSALGDPVIEAALPAVDFDLLRSRLRGVEARPAWDLTKLGAAEVLLIEPSTTRQLRSAALAVPGGGAFSISPGAREDLTVLEDIFHVRLAVPDSWHLSRIGDRIYLRFDLGSEPVGFQLFRELRRMFLKRFDV</sequence>
<feature type="transmembrane region" description="Helical" evidence="8">
    <location>
        <begin position="175"/>
        <end position="199"/>
    </location>
</feature>
<feature type="transmembrane region" description="Helical" evidence="8">
    <location>
        <begin position="381"/>
        <end position="404"/>
    </location>
</feature>
<feature type="transmembrane region" description="Helical" evidence="8">
    <location>
        <begin position="250"/>
        <end position="269"/>
    </location>
</feature>
<feature type="transmembrane region" description="Helical" evidence="8">
    <location>
        <begin position="309"/>
        <end position="329"/>
    </location>
</feature>
<evidence type="ECO:0000256" key="6">
    <source>
        <dbReference type="ARBA" id="ARBA00023136"/>
    </source>
</evidence>
<feature type="transmembrane region" description="Helical" evidence="8">
    <location>
        <begin position="410"/>
        <end position="435"/>
    </location>
</feature>
<comment type="caution">
    <text evidence="10">The sequence shown here is derived from an EMBL/GenBank/DDBJ whole genome shotgun (WGS) entry which is preliminary data.</text>
</comment>
<dbReference type="Pfam" id="PF02163">
    <property type="entry name" value="Peptidase_M50"/>
    <property type="match status" value="1"/>
</dbReference>
<feature type="region of interest" description="Disordered" evidence="7">
    <location>
        <begin position="1"/>
        <end position="22"/>
    </location>
</feature>
<keyword evidence="5 8" id="KW-1133">Transmembrane helix</keyword>
<dbReference type="SUPFAM" id="SSF111369">
    <property type="entry name" value="HlyD-like secretion proteins"/>
    <property type="match status" value="1"/>
</dbReference>
<dbReference type="RefSeq" id="WP_284487506.1">
    <property type="nucleotide sequence ID" value="NZ_JASNJE010000042.1"/>
</dbReference>
<name>A0ABT7FKG8_9RHOB</name>
<accession>A0ABT7FKG8</accession>
<keyword evidence="4 8" id="KW-0812">Transmembrane</keyword>
<dbReference type="PANTHER" id="PTHR13325:SF3">
    <property type="entry name" value="MEMBRANE-BOUND TRANSCRIPTION FACTOR SITE-2 PROTEASE"/>
    <property type="match status" value="1"/>
</dbReference>
<dbReference type="Gene3D" id="1.10.10.1150">
    <property type="entry name" value="Coenzyme PQQ synthesis protein D (PqqD)"/>
    <property type="match status" value="1"/>
</dbReference>
<evidence type="ECO:0000256" key="4">
    <source>
        <dbReference type="ARBA" id="ARBA00022692"/>
    </source>
</evidence>
<keyword evidence="6 8" id="KW-0472">Membrane</keyword>
<feature type="transmembrane region" description="Helical" evidence="8">
    <location>
        <begin position="447"/>
        <end position="465"/>
    </location>
</feature>